<evidence type="ECO:0000313" key="4">
    <source>
        <dbReference type="Proteomes" id="UP001529338"/>
    </source>
</evidence>
<feature type="region of interest" description="Disordered" evidence="1">
    <location>
        <begin position="1"/>
        <end position="23"/>
    </location>
</feature>
<dbReference type="EMBL" id="JAUCGQ010000004">
    <property type="protein sequence ID" value="MDM7856636.1"/>
    <property type="molecule type" value="Genomic_DNA"/>
</dbReference>
<evidence type="ECO:0000313" key="3">
    <source>
        <dbReference type="EMBL" id="MDM7856636.1"/>
    </source>
</evidence>
<keyword evidence="2" id="KW-1133">Transmembrane helix</keyword>
<dbReference type="RefSeq" id="WP_289456908.1">
    <property type="nucleotide sequence ID" value="NZ_JAUCGQ010000004.1"/>
</dbReference>
<keyword evidence="4" id="KW-1185">Reference proteome</keyword>
<keyword evidence="2" id="KW-0812">Transmembrane</keyword>
<protein>
    <submittedName>
        <fullName evidence="3">Pilus assembly protein</fullName>
    </submittedName>
</protein>
<reference evidence="3 4" key="1">
    <citation type="submission" date="2023-06" db="EMBL/GenBank/DDBJ databases">
        <title>Cellulomonas sp. MW4 Whole genome sequence.</title>
        <authorList>
            <person name="Park S."/>
        </authorList>
    </citation>
    <scope>NUCLEOTIDE SEQUENCE [LARGE SCALE GENOMIC DNA]</scope>
    <source>
        <strain evidence="3 4">MW4</strain>
    </source>
</reference>
<evidence type="ECO:0000256" key="2">
    <source>
        <dbReference type="SAM" id="Phobius"/>
    </source>
</evidence>
<sequence length="164" mass="17231">MSVGMRPRWARAGGAGQQPSGGRDDGNAQIEFLGVALLLLVPLVYLVLVVGRVEAASFAVEGAARESARVAAAADTPEEGAQRAETVTRFALRDQGFDADPSSALRLSCSSTPCLVPGSTVTARVEVDVDLPFVPSFVRSVVPLEIPVTAERVAAVDEYRAAHR</sequence>
<name>A0ABT7SKF0_9CELL</name>
<proteinExistence type="predicted"/>
<comment type="caution">
    <text evidence="3">The sequence shown here is derived from an EMBL/GenBank/DDBJ whole genome shotgun (WGS) entry which is preliminary data.</text>
</comment>
<organism evidence="3 4">
    <name type="scientific">Cellulomonas alba</name>
    <dbReference type="NCBI Taxonomy" id="3053467"/>
    <lineage>
        <taxon>Bacteria</taxon>
        <taxon>Bacillati</taxon>
        <taxon>Actinomycetota</taxon>
        <taxon>Actinomycetes</taxon>
        <taxon>Micrococcales</taxon>
        <taxon>Cellulomonadaceae</taxon>
        <taxon>Cellulomonas</taxon>
    </lineage>
</organism>
<gene>
    <name evidence="3" type="ORF">QRT04_16980</name>
</gene>
<evidence type="ECO:0000256" key="1">
    <source>
        <dbReference type="SAM" id="MobiDB-lite"/>
    </source>
</evidence>
<accession>A0ABT7SKF0</accession>
<dbReference type="Proteomes" id="UP001529338">
    <property type="component" value="Unassembled WGS sequence"/>
</dbReference>
<keyword evidence="2" id="KW-0472">Membrane</keyword>
<feature type="transmembrane region" description="Helical" evidence="2">
    <location>
        <begin position="32"/>
        <end position="51"/>
    </location>
</feature>